<dbReference type="PANTHER" id="PTHR34139:SF1">
    <property type="entry name" value="RNASE MJ1380-RELATED"/>
    <property type="match status" value="1"/>
</dbReference>
<dbReference type="RefSeq" id="WP_268883019.1">
    <property type="nucleotide sequence ID" value="NZ_CP114029.1"/>
</dbReference>
<dbReference type="InterPro" id="IPR008201">
    <property type="entry name" value="HepT-like"/>
</dbReference>
<evidence type="ECO:0000256" key="2">
    <source>
        <dbReference type="ARBA" id="ARBA00022649"/>
    </source>
</evidence>
<accession>A0ABY7C495</accession>
<evidence type="ECO:0000313" key="7">
    <source>
        <dbReference type="Proteomes" id="UP001164020"/>
    </source>
</evidence>
<keyword evidence="2" id="KW-1277">Toxin-antitoxin system</keyword>
<dbReference type="Pfam" id="PF01934">
    <property type="entry name" value="HepT-like"/>
    <property type="match status" value="1"/>
</dbReference>
<proteinExistence type="predicted"/>
<evidence type="ECO:0000256" key="5">
    <source>
        <dbReference type="ARBA" id="ARBA00022801"/>
    </source>
</evidence>
<keyword evidence="4" id="KW-0547">Nucleotide-binding</keyword>
<reference evidence="6" key="1">
    <citation type="submission" date="2022-12" db="EMBL/GenBank/DDBJ databases">
        <title>Jiella pelagia sp. nov., isolated from phosphonate enriched culture of Northwest Pacific surface seawater.</title>
        <authorList>
            <person name="Shin D.Y."/>
            <person name="Hwang C.Y."/>
        </authorList>
    </citation>
    <scope>NUCLEOTIDE SEQUENCE</scope>
    <source>
        <strain evidence="6">HL-NP1</strain>
    </source>
</reference>
<evidence type="ECO:0000313" key="6">
    <source>
        <dbReference type="EMBL" id="WAP70523.1"/>
    </source>
</evidence>
<keyword evidence="3" id="KW-0540">Nuclease</keyword>
<organism evidence="6 7">
    <name type="scientific">Jiella pelagia</name>
    <dbReference type="NCBI Taxonomy" id="2986949"/>
    <lineage>
        <taxon>Bacteria</taxon>
        <taxon>Pseudomonadati</taxon>
        <taxon>Pseudomonadota</taxon>
        <taxon>Alphaproteobacteria</taxon>
        <taxon>Hyphomicrobiales</taxon>
        <taxon>Aurantimonadaceae</taxon>
        <taxon>Jiella</taxon>
    </lineage>
</organism>
<dbReference type="InterPro" id="IPR051813">
    <property type="entry name" value="HepT_RNase_toxin"/>
</dbReference>
<evidence type="ECO:0000256" key="1">
    <source>
        <dbReference type="ARBA" id="ARBA00022553"/>
    </source>
</evidence>
<keyword evidence="1" id="KW-0597">Phosphoprotein</keyword>
<dbReference type="PANTHER" id="PTHR34139">
    <property type="entry name" value="UPF0331 PROTEIN MJ0127"/>
    <property type="match status" value="1"/>
</dbReference>
<evidence type="ECO:0000256" key="4">
    <source>
        <dbReference type="ARBA" id="ARBA00022741"/>
    </source>
</evidence>
<evidence type="ECO:0000256" key="3">
    <source>
        <dbReference type="ARBA" id="ARBA00022722"/>
    </source>
</evidence>
<keyword evidence="5" id="KW-0378">Hydrolase</keyword>
<keyword evidence="7" id="KW-1185">Reference proteome</keyword>
<dbReference type="Proteomes" id="UP001164020">
    <property type="component" value="Chromosome"/>
</dbReference>
<dbReference type="EMBL" id="CP114029">
    <property type="protein sequence ID" value="WAP70523.1"/>
    <property type="molecule type" value="Genomic_DNA"/>
</dbReference>
<sequence>MVSAKDPCVRLQHILENIDGILSHTEGLAFETIVGDFVLVRAVERSIQIISEAAKELPPELRSQEPDVPWQRIIGIGNFLRHEYYRINQNDIRSILAVHLPALRPAIVRLMARLDG</sequence>
<protein>
    <submittedName>
        <fullName evidence="6">DUF86 domain-containing protein</fullName>
    </submittedName>
</protein>
<gene>
    <name evidence="6" type="ORF">OH818_11060</name>
</gene>
<name>A0ABY7C495_9HYPH</name>